<keyword evidence="2" id="KW-1185">Reference proteome</keyword>
<protein>
    <submittedName>
        <fullName evidence="1">Uncharacterized protein</fullName>
    </submittedName>
</protein>
<evidence type="ECO:0000313" key="1">
    <source>
        <dbReference type="EMBL" id="KAK1838042.1"/>
    </source>
</evidence>
<name>A0AAD9A0S0_9PEZI</name>
<dbReference type="AlphaFoldDB" id="A0AAD9A0S0"/>
<proteinExistence type="predicted"/>
<dbReference type="Proteomes" id="UP001243330">
    <property type="component" value="Unassembled WGS sequence"/>
</dbReference>
<reference evidence="1" key="1">
    <citation type="submission" date="2023-01" db="EMBL/GenBank/DDBJ databases">
        <title>Colletotrichum chrysophilum M932 genome sequence.</title>
        <authorList>
            <person name="Baroncelli R."/>
        </authorList>
    </citation>
    <scope>NUCLEOTIDE SEQUENCE</scope>
    <source>
        <strain evidence="1">M932</strain>
    </source>
</reference>
<organism evidence="1 2">
    <name type="scientific">Colletotrichum chrysophilum</name>
    <dbReference type="NCBI Taxonomy" id="1836956"/>
    <lineage>
        <taxon>Eukaryota</taxon>
        <taxon>Fungi</taxon>
        <taxon>Dikarya</taxon>
        <taxon>Ascomycota</taxon>
        <taxon>Pezizomycotina</taxon>
        <taxon>Sordariomycetes</taxon>
        <taxon>Hypocreomycetidae</taxon>
        <taxon>Glomerellales</taxon>
        <taxon>Glomerellaceae</taxon>
        <taxon>Colletotrichum</taxon>
        <taxon>Colletotrichum gloeosporioides species complex</taxon>
    </lineage>
</organism>
<dbReference type="EMBL" id="JAQOWY010000926">
    <property type="protein sequence ID" value="KAK1838042.1"/>
    <property type="molecule type" value="Genomic_DNA"/>
</dbReference>
<comment type="caution">
    <text evidence="1">The sequence shown here is derived from an EMBL/GenBank/DDBJ whole genome shotgun (WGS) entry which is preliminary data.</text>
</comment>
<evidence type="ECO:0000313" key="2">
    <source>
        <dbReference type="Proteomes" id="UP001243330"/>
    </source>
</evidence>
<accession>A0AAD9A0S0</accession>
<sequence length="113" mass="12692">MHSAVMAAGKTKRNGMGFAECRLLDAKELQKMKMRYCRMVDVFCDTPWPVRCPSFHLLHLQSVLHLHSTTGPLDHCTRPLLFPPLPCSIVTGDSLQVVEVVFPLHRRASIAVP</sequence>
<gene>
    <name evidence="1" type="ORF">CCHR01_19331</name>
</gene>